<protein>
    <submittedName>
        <fullName evidence="1">Mycofactocin</fullName>
    </submittedName>
</protein>
<dbReference type="Pfam" id="PF23709">
    <property type="entry name" value="MftA"/>
    <property type="match status" value="1"/>
</dbReference>
<evidence type="ECO:0000313" key="1">
    <source>
        <dbReference type="EMBL" id="KAA1250615.1"/>
    </source>
</evidence>
<dbReference type="Proteomes" id="UP000324701">
    <property type="component" value="Unassembled WGS sequence"/>
</dbReference>
<organism evidence="1 2">
    <name type="scientific">Mycobacterium simiae</name>
    <name type="common">Mycobacterium habana</name>
    <dbReference type="NCBI Taxonomy" id="1784"/>
    <lineage>
        <taxon>Bacteria</taxon>
        <taxon>Bacillati</taxon>
        <taxon>Actinomycetota</taxon>
        <taxon>Actinomycetes</taxon>
        <taxon>Mycobacteriales</taxon>
        <taxon>Mycobacteriaceae</taxon>
        <taxon>Mycobacterium</taxon>
        <taxon>Mycobacterium simiae complex</taxon>
    </lineage>
</organism>
<evidence type="ECO:0000313" key="2">
    <source>
        <dbReference type="Proteomes" id="UP000324701"/>
    </source>
</evidence>
<gene>
    <name evidence="1" type="primary">mftA</name>
    <name evidence="1" type="ORF">F0Q45_08850</name>
</gene>
<dbReference type="EMBL" id="VTZN01000038">
    <property type="protein sequence ID" value="KAA1250615.1"/>
    <property type="molecule type" value="Genomic_DNA"/>
</dbReference>
<accession>A0A5B1BS58</accession>
<sequence>MDHETETDTELVTETLVEEVSIDGMCGVY</sequence>
<dbReference type="NCBIfam" id="TIGR03969">
    <property type="entry name" value="mycofactocin"/>
    <property type="match status" value="1"/>
</dbReference>
<dbReference type="RefSeq" id="WP_149653585.1">
    <property type="nucleotide sequence ID" value="NZ_VTZN01000038.1"/>
</dbReference>
<reference evidence="1 2" key="1">
    <citation type="submission" date="2019-09" db="EMBL/GenBank/DDBJ databases">
        <title>Report of infection by Mycobacterium simiae a patient suffering from pulmonary tuberculosis.</title>
        <authorList>
            <person name="Mohanty P.S."/>
            <person name="Bansal A.K."/>
            <person name="Singh H."/>
            <person name="Sharma S."/>
            <person name="Patil S.A."/>
            <person name="Upadhaya P."/>
            <person name="Singh P.K."/>
            <person name="Kumar D."/>
            <person name="Kumar S."/>
            <person name="Singh R.K."/>
            <person name="Chaudhary B."/>
        </authorList>
    </citation>
    <scope>NUCLEOTIDE SEQUENCE [LARGE SCALE GENOMIC DNA]</scope>
    <source>
        <strain evidence="1 2">JAL-560-SIM</strain>
    </source>
</reference>
<dbReference type="AlphaFoldDB" id="A0A5B1BS58"/>
<dbReference type="InterPro" id="IPR023988">
    <property type="entry name" value="MftA"/>
</dbReference>
<name>A0A5B1BS58_MYCSI</name>
<keyword evidence="2" id="KW-1185">Reference proteome</keyword>
<proteinExistence type="predicted"/>
<comment type="caution">
    <text evidence="1">The sequence shown here is derived from an EMBL/GenBank/DDBJ whole genome shotgun (WGS) entry which is preliminary data.</text>
</comment>